<protein>
    <submittedName>
        <fullName evidence="2">Uncharacterized protein</fullName>
    </submittedName>
</protein>
<comment type="caution">
    <text evidence="2">The sequence shown here is derived from an EMBL/GenBank/DDBJ whole genome shotgun (WGS) entry which is preliminary data.</text>
</comment>
<keyword evidence="3" id="KW-1185">Reference proteome</keyword>
<reference evidence="2 3" key="1">
    <citation type="submission" date="2019-02" db="EMBL/GenBank/DDBJ databases">
        <title>Genome sequencing of the rare red list fungi Phlebia centrifuga.</title>
        <authorList>
            <person name="Buettner E."/>
            <person name="Kellner H."/>
        </authorList>
    </citation>
    <scope>NUCLEOTIDE SEQUENCE [LARGE SCALE GENOMIC DNA]</scope>
    <source>
        <strain evidence="2 3">DSM 108282</strain>
    </source>
</reference>
<keyword evidence="1" id="KW-1133">Transmembrane helix</keyword>
<name>A0A4S4KQT9_9APHY</name>
<dbReference type="EMBL" id="SGPJ01000088">
    <property type="protein sequence ID" value="THG99209.1"/>
    <property type="molecule type" value="Genomic_DNA"/>
</dbReference>
<organism evidence="2 3">
    <name type="scientific">Hermanssonia centrifuga</name>
    <dbReference type="NCBI Taxonomy" id="98765"/>
    <lineage>
        <taxon>Eukaryota</taxon>
        <taxon>Fungi</taxon>
        <taxon>Dikarya</taxon>
        <taxon>Basidiomycota</taxon>
        <taxon>Agaricomycotina</taxon>
        <taxon>Agaricomycetes</taxon>
        <taxon>Polyporales</taxon>
        <taxon>Meruliaceae</taxon>
        <taxon>Hermanssonia</taxon>
    </lineage>
</organism>
<keyword evidence="1" id="KW-0472">Membrane</keyword>
<sequence length="164" mass="18055">MQGFTTTHLLVLYAWKGLDQQYGYPFDGYQLDTTFTAIDHETNQSLPILVLRAIDATDNFFPTLRYDSATEAEDENGATILTRTMEFALARTGFAKTYVLSLFIVNWALTAVVAFITVSAGVGRPVQDSILVLPLSVIITIPALRALWDGAPAFGWDISLDSDV</sequence>
<keyword evidence="1" id="KW-0812">Transmembrane</keyword>
<proteinExistence type="predicted"/>
<feature type="transmembrane region" description="Helical" evidence="1">
    <location>
        <begin position="98"/>
        <end position="118"/>
    </location>
</feature>
<evidence type="ECO:0000313" key="3">
    <source>
        <dbReference type="Proteomes" id="UP000309038"/>
    </source>
</evidence>
<feature type="transmembrane region" description="Helical" evidence="1">
    <location>
        <begin position="130"/>
        <end position="148"/>
    </location>
</feature>
<accession>A0A4S4KQT9</accession>
<evidence type="ECO:0000256" key="1">
    <source>
        <dbReference type="SAM" id="Phobius"/>
    </source>
</evidence>
<evidence type="ECO:0000313" key="2">
    <source>
        <dbReference type="EMBL" id="THG99209.1"/>
    </source>
</evidence>
<dbReference type="AlphaFoldDB" id="A0A4S4KQT9"/>
<dbReference type="Proteomes" id="UP000309038">
    <property type="component" value="Unassembled WGS sequence"/>
</dbReference>
<gene>
    <name evidence="2" type="ORF">EW026_g3087</name>
</gene>